<name>A0A8S9Y2U1_APOLU</name>
<evidence type="ECO:0000313" key="2">
    <source>
        <dbReference type="EMBL" id="KAF6214898.1"/>
    </source>
</evidence>
<dbReference type="Proteomes" id="UP000466442">
    <property type="component" value="Unassembled WGS sequence"/>
</dbReference>
<sequence length="685" mass="77833">MQMADCSNYRLKTIDRNFSKAGKKNVKCEVEIIFRGDEAEVNRKFQEALLEAELDESPPSVTTVLRQLDVKEFLPEGFQDALLPVRQLDVKESCKLLSESNQDALPPVTQVSLSRQLDVKECLPDGFQDALLPVRQLDVKESRKLLSESNQDALPPVTQVLRQLDVKECLPDGFQDALLPVRQLDVKESRKLLSESNQDALPPVTQVLRQLDVKECLPDGFQDALLPVRQLDVKESRKLLSESNQDALPPVTQDIGLCVRSALEDVDELHENFEQPVSSLIRGSPEEIQFIDQPTAKGTKKQNKRRKKHCCKYCSRLIENFPRHLRTQHSSEDEVKALLALPLSQEFRERRRQIIYKIKMEGDSSYNSQNPTTQIMGEGGEYKAPSAPHQYGPRMKDVATYLLTELIDSKKSCDRKQLNTVLEEIAAVEEWLKLFSLSFDKQIASLGRKQAERRTFESRNALPSMEDVQRLIVNIEKVTEKAFRQLQRQGFSALSYKRLRLRYLNLNDEDLRLMSEAMGHTEKTHLLHYRKDDPALHAGRASKILIALDDGTIDSLKGKSLDQITNEVIPDDGNEGADNVDIDIEEASTWPSASKAVPSTSSHHTVHVSETSSSEDETTSYYSDPSPVKSRKRTALRKIPLKAPSRREVQQMMKDNELLEGQSLANTMGWVYAEIQRRKKSHKPN</sequence>
<keyword evidence="3" id="KW-1185">Reference proteome</keyword>
<comment type="caution">
    <text evidence="2">The sequence shown here is derived from an EMBL/GenBank/DDBJ whole genome shotgun (WGS) entry which is preliminary data.</text>
</comment>
<feature type="region of interest" description="Disordered" evidence="1">
    <location>
        <begin position="590"/>
        <end position="649"/>
    </location>
</feature>
<dbReference type="PANTHER" id="PTHR33480">
    <property type="entry name" value="SET DOMAIN-CONTAINING PROTEIN-RELATED"/>
    <property type="match status" value="1"/>
</dbReference>
<protein>
    <submittedName>
        <fullName evidence="2">Uncharacterized protein</fullName>
    </submittedName>
</protein>
<evidence type="ECO:0000313" key="3">
    <source>
        <dbReference type="Proteomes" id="UP000466442"/>
    </source>
</evidence>
<proteinExistence type="predicted"/>
<dbReference type="EMBL" id="WIXP02000002">
    <property type="protein sequence ID" value="KAF6214898.1"/>
    <property type="molecule type" value="Genomic_DNA"/>
</dbReference>
<dbReference type="AlphaFoldDB" id="A0A8S9Y2U1"/>
<feature type="compositionally biased region" description="Low complexity" evidence="1">
    <location>
        <begin position="599"/>
        <end position="612"/>
    </location>
</feature>
<reference evidence="2" key="1">
    <citation type="journal article" date="2021" name="Mol. Ecol. Resour.">
        <title>Apolygus lucorum genome provides insights into omnivorousness and mesophyll feeding.</title>
        <authorList>
            <person name="Liu Y."/>
            <person name="Liu H."/>
            <person name="Wang H."/>
            <person name="Huang T."/>
            <person name="Liu B."/>
            <person name="Yang B."/>
            <person name="Yin L."/>
            <person name="Li B."/>
            <person name="Zhang Y."/>
            <person name="Zhang S."/>
            <person name="Jiang F."/>
            <person name="Zhang X."/>
            <person name="Ren Y."/>
            <person name="Wang B."/>
            <person name="Wang S."/>
            <person name="Lu Y."/>
            <person name="Wu K."/>
            <person name="Fan W."/>
            <person name="Wang G."/>
        </authorList>
    </citation>
    <scope>NUCLEOTIDE SEQUENCE</scope>
    <source>
        <strain evidence="2">12Hb</strain>
    </source>
</reference>
<dbReference type="OrthoDB" id="6783014at2759"/>
<feature type="compositionally biased region" description="Basic residues" evidence="1">
    <location>
        <begin position="629"/>
        <end position="640"/>
    </location>
</feature>
<accession>A0A8S9Y2U1</accession>
<organism evidence="2 3">
    <name type="scientific">Apolygus lucorum</name>
    <name type="common">Small green plant bug</name>
    <name type="synonym">Lygocoris lucorum</name>
    <dbReference type="NCBI Taxonomy" id="248454"/>
    <lineage>
        <taxon>Eukaryota</taxon>
        <taxon>Metazoa</taxon>
        <taxon>Ecdysozoa</taxon>
        <taxon>Arthropoda</taxon>
        <taxon>Hexapoda</taxon>
        <taxon>Insecta</taxon>
        <taxon>Pterygota</taxon>
        <taxon>Neoptera</taxon>
        <taxon>Paraneoptera</taxon>
        <taxon>Hemiptera</taxon>
        <taxon>Heteroptera</taxon>
        <taxon>Panheteroptera</taxon>
        <taxon>Cimicomorpha</taxon>
        <taxon>Miridae</taxon>
        <taxon>Mirini</taxon>
        <taxon>Apolygus</taxon>
    </lineage>
</organism>
<gene>
    <name evidence="2" type="ORF">GE061_009643</name>
</gene>
<evidence type="ECO:0000256" key="1">
    <source>
        <dbReference type="SAM" id="MobiDB-lite"/>
    </source>
</evidence>